<evidence type="ECO:0000313" key="1">
    <source>
        <dbReference type="EMBL" id="CAJ1404086.1"/>
    </source>
</evidence>
<dbReference type="AlphaFoldDB" id="A0AA36JFF7"/>
<dbReference type="EMBL" id="CAUJNA010003524">
    <property type="protein sequence ID" value="CAJ1404086.1"/>
    <property type="molecule type" value="Genomic_DNA"/>
</dbReference>
<evidence type="ECO:0000313" key="2">
    <source>
        <dbReference type="Proteomes" id="UP001178507"/>
    </source>
</evidence>
<gene>
    <name evidence="1" type="ORF">EVOR1521_LOCUS26614</name>
</gene>
<organism evidence="1 2">
    <name type="scientific">Effrenium voratum</name>
    <dbReference type="NCBI Taxonomy" id="2562239"/>
    <lineage>
        <taxon>Eukaryota</taxon>
        <taxon>Sar</taxon>
        <taxon>Alveolata</taxon>
        <taxon>Dinophyceae</taxon>
        <taxon>Suessiales</taxon>
        <taxon>Symbiodiniaceae</taxon>
        <taxon>Effrenium</taxon>
    </lineage>
</organism>
<name>A0AA36JFF7_9DINO</name>
<keyword evidence="2" id="KW-1185">Reference proteome</keyword>
<dbReference type="Proteomes" id="UP001178507">
    <property type="component" value="Unassembled WGS sequence"/>
</dbReference>
<reference evidence="1" key="1">
    <citation type="submission" date="2023-08" db="EMBL/GenBank/DDBJ databases">
        <authorList>
            <person name="Chen Y."/>
            <person name="Shah S."/>
            <person name="Dougan E. K."/>
            <person name="Thang M."/>
            <person name="Chan C."/>
        </authorList>
    </citation>
    <scope>NUCLEOTIDE SEQUENCE</scope>
</reference>
<protein>
    <submittedName>
        <fullName evidence="1">Uncharacterized protein</fullName>
    </submittedName>
</protein>
<comment type="caution">
    <text evidence="1">The sequence shown here is derived from an EMBL/GenBank/DDBJ whole genome shotgun (WGS) entry which is preliminary data.</text>
</comment>
<sequence length="156" mass="17223">MGLSGSHLHFNRFKDVSPWTTEVIVVNNMQTPALILEATQHHKPSPDSVIEHYVPPGEHAIMSGWLQEPRATLYIRTGLHSAKELKVPNFGRIVISNDPHGLRVETCDEDLSVAEMPAEVAETLAGSDTVPMMLRKESFKDSSKTIRLPKLSMAGA</sequence>
<proteinExistence type="predicted"/>
<accession>A0AA36JFF7</accession>